<evidence type="ECO:0000256" key="2">
    <source>
        <dbReference type="ARBA" id="ARBA00006706"/>
    </source>
</evidence>
<dbReference type="InterPro" id="IPR000092">
    <property type="entry name" value="Polyprenyl_synt"/>
</dbReference>
<feature type="region of interest" description="Disordered" evidence="6">
    <location>
        <begin position="1"/>
        <end position="86"/>
    </location>
</feature>
<feature type="compositionally biased region" description="Low complexity" evidence="6">
    <location>
        <begin position="561"/>
        <end position="594"/>
    </location>
</feature>
<feature type="compositionally biased region" description="Low complexity" evidence="6">
    <location>
        <begin position="531"/>
        <end position="552"/>
    </location>
</feature>
<comment type="similarity">
    <text evidence="2">Belongs to the FPP/GGPP synthase family.</text>
</comment>
<sequence length="601" mass="60251">MRFTQATFRHRAAPAGGPSGAPTARRGDGDLPGDPGTGDPRAVDDDAVDLRASGPRAIDAGAVEPGAGDLRAVEPGTGDPRASGLRAVDDDVPAAIQTVLARVLSARLDRARGLDRLFTRDLAERVADFTLRGGRRIRPRLLWWSLRACGGGDPAQVRAALRAGAALELLQTCALVHDDVMDAAPMRRGRPALHTAVARQYGHSAPDGAPDRAHGTARRLGEAAAVLAGDLALAWADDMMTDLLLDGGALPPGAVDRLRAMWRTTRTEMVAGQYLDVRGHATARLTVSHALRAASLKSALYTVKRPLEAGAALAGAGTAATRALCRAGRCAGLAFQLRDDLDDLFADPAVTGKPSGGDVSAGRPTYVMAVARARAAEGDSAALGVLDASLGRADLTEDALDRVRDVVIATGARDLVRQRIERLSRLSLRHLAAAGLEPEPAAVLRVLLAEITGAPGHVSEPADGPSTSDPATGPGAGPATGPVAAPVIGPGVDLAGPSSCSATDSAGPDAASAGPAIGPADPVADSATDSATGPGAGPATGPVAGPVIGPGVDLAGPSSRSATDSAGPAADSAGPAIGPADRAADPQSAAALAATGPEGSR</sequence>
<keyword evidence="3" id="KW-0808">Transferase</keyword>
<dbReference type="PANTHER" id="PTHR12001:SF85">
    <property type="entry name" value="SHORT CHAIN ISOPRENYL DIPHOSPHATE SYNTHASE"/>
    <property type="match status" value="1"/>
</dbReference>
<keyword evidence="8" id="KW-1185">Reference proteome</keyword>
<keyword evidence="5" id="KW-0460">Magnesium</keyword>
<evidence type="ECO:0000256" key="3">
    <source>
        <dbReference type="ARBA" id="ARBA00022679"/>
    </source>
</evidence>
<dbReference type="Pfam" id="PF00348">
    <property type="entry name" value="polyprenyl_synt"/>
    <property type="match status" value="1"/>
</dbReference>
<dbReference type="RefSeq" id="WP_279926732.1">
    <property type="nucleotide sequence ID" value="NZ_JARWBG010000005.1"/>
</dbReference>
<reference evidence="7 8" key="1">
    <citation type="submission" date="2023-04" db="EMBL/GenBank/DDBJ databases">
        <title>Streptomyces chengmaiensis sp. nov. isolated from the stem of mangrove plant in Hainan.</title>
        <authorList>
            <person name="Huang X."/>
            <person name="Zhou S."/>
            <person name="Chu X."/>
            <person name="Xie Y."/>
            <person name="Lin Y."/>
        </authorList>
    </citation>
    <scope>NUCLEOTIDE SEQUENCE [LARGE SCALE GENOMIC DNA]</scope>
    <source>
        <strain evidence="7 8">HNM0663</strain>
    </source>
</reference>
<name>A0ABT6HI69_9ACTN</name>
<dbReference type="InterPro" id="IPR033749">
    <property type="entry name" value="Polyprenyl_synt_CS"/>
</dbReference>
<evidence type="ECO:0000256" key="5">
    <source>
        <dbReference type="ARBA" id="ARBA00022842"/>
    </source>
</evidence>
<feature type="region of interest" description="Disordered" evidence="6">
    <location>
        <begin position="455"/>
        <end position="601"/>
    </location>
</feature>
<accession>A0ABT6HI69</accession>
<gene>
    <name evidence="7" type="ORF">QCN29_06345</name>
</gene>
<evidence type="ECO:0000256" key="6">
    <source>
        <dbReference type="SAM" id="MobiDB-lite"/>
    </source>
</evidence>
<evidence type="ECO:0000256" key="1">
    <source>
        <dbReference type="ARBA" id="ARBA00001946"/>
    </source>
</evidence>
<keyword evidence="4" id="KW-0479">Metal-binding</keyword>
<feature type="compositionally biased region" description="Low complexity" evidence="6">
    <location>
        <begin position="501"/>
        <end position="521"/>
    </location>
</feature>
<feature type="compositionally biased region" description="Low complexity" evidence="6">
    <location>
        <begin position="470"/>
        <end position="492"/>
    </location>
</feature>
<evidence type="ECO:0000313" key="7">
    <source>
        <dbReference type="EMBL" id="MDH2388410.1"/>
    </source>
</evidence>
<dbReference type="EMBL" id="JARWBG010000005">
    <property type="protein sequence ID" value="MDH2388410.1"/>
    <property type="molecule type" value="Genomic_DNA"/>
</dbReference>
<evidence type="ECO:0000313" key="8">
    <source>
        <dbReference type="Proteomes" id="UP001223144"/>
    </source>
</evidence>
<dbReference type="PANTHER" id="PTHR12001">
    <property type="entry name" value="GERANYLGERANYL PYROPHOSPHATE SYNTHASE"/>
    <property type="match status" value="1"/>
</dbReference>
<dbReference type="Gene3D" id="1.10.600.10">
    <property type="entry name" value="Farnesyl Diphosphate Synthase"/>
    <property type="match status" value="1"/>
</dbReference>
<feature type="compositionally biased region" description="Low complexity" evidence="6">
    <location>
        <begin position="13"/>
        <end position="24"/>
    </location>
</feature>
<dbReference type="SFLD" id="SFLDS00005">
    <property type="entry name" value="Isoprenoid_Synthase_Type_I"/>
    <property type="match status" value="1"/>
</dbReference>
<protein>
    <submittedName>
        <fullName evidence="7">Polyprenyl synthetase family protein</fullName>
    </submittedName>
</protein>
<dbReference type="Proteomes" id="UP001223144">
    <property type="component" value="Unassembled WGS sequence"/>
</dbReference>
<comment type="caution">
    <text evidence="7">The sequence shown here is derived from an EMBL/GenBank/DDBJ whole genome shotgun (WGS) entry which is preliminary data.</text>
</comment>
<dbReference type="SUPFAM" id="SSF48576">
    <property type="entry name" value="Terpenoid synthases"/>
    <property type="match status" value="1"/>
</dbReference>
<comment type="cofactor">
    <cofactor evidence="1">
        <name>Mg(2+)</name>
        <dbReference type="ChEBI" id="CHEBI:18420"/>
    </cofactor>
</comment>
<evidence type="ECO:0000256" key="4">
    <source>
        <dbReference type="ARBA" id="ARBA00022723"/>
    </source>
</evidence>
<organism evidence="7 8">
    <name type="scientific">Streptomyces chengmaiensis</name>
    <dbReference type="NCBI Taxonomy" id="3040919"/>
    <lineage>
        <taxon>Bacteria</taxon>
        <taxon>Bacillati</taxon>
        <taxon>Actinomycetota</taxon>
        <taxon>Actinomycetes</taxon>
        <taxon>Kitasatosporales</taxon>
        <taxon>Streptomycetaceae</taxon>
        <taxon>Streptomyces</taxon>
    </lineage>
</organism>
<dbReference type="InterPro" id="IPR008949">
    <property type="entry name" value="Isoprenoid_synthase_dom_sf"/>
</dbReference>
<dbReference type="PROSITE" id="PS00723">
    <property type="entry name" value="POLYPRENYL_SYNTHASE_1"/>
    <property type="match status" value="1"/>
</dbReference>
<proteinExistence type="inferred from homology"/>